<dbReference type="AlphaFoldDB" id="A0A0D9YP72"/>
<reference evidence="2" key="2">
    <citation type="submission" date="2018-05" db="EMBL/GenBank/DDBJ databases">
        <title>OgluRS3 (Oryza glumaepatula Reference Sequence Version 3).</title>
        <authorList>
            <person name="Zhang J."/>
            <person name="Kudrna D."/>
            <person name="Lee S."/>
            <person name="Talag J."/>
            <person name="Welchert J."/>
            <person name="Wing R.A."/>
        </authorList>
    </citation>
    <scope>NUCLEOTIDE SEQUENCE [LARGE SCALE GENOMIC DNA]</scope>
</reference>
<name>A0A0D9YP72_9ORYZ</name>
<sequence length="76" mass="8157">MRGAHHLQAILILSILLLPTFLFGSVSANSVIDSKPDGAVIISLEKRGGRRLVLGRSASRSLSANYDPRHDPPVTP</sequence>
<evidence type="ECO:0000256" key="1">
    <source>
        <dbReference type="SAM" id="SignalP"/>
    </source>
</evidence>
<dbReference type="EnsemblPlants" id="OGLUM02G08540.1">
    <property type="protein sequence ID" value="OGLUM02G08540.1"/>
    <property type="gene ID" value="OGLUM02G08540"/>
</dbReference>
<evidence type="ECO:0000313" key="3">
    <source>
        <dbReference type="Proteomes" id="UP000026961"/>
    </source>
</evidence>
<keyword evidence="1" id="KW-0732">Signal</keyword>
<accession>A0A0D9YP72</accession>
<dbReference type="HOGENOM" id="CLU_2658531_0_0_1"/>
<proteinExistence type="predicted"/>
<keyword evidence="3" id="KW-1185">Reference proteome</keyword>
<protein>
    <submittedName>
        <fullName evidence="2">Uncharacterized protein</fullName>
    </submittedName>
</protein>
<feature type="signal peptide" evidence="1">
    <location>
        <begin position="1"/>
        <end position="28"/>
    </location>
</feature>
<reference evidence="2" key="1">
    <citation type="submission" date="2015-04" db="UniProtKB">
        <authorList>
            <consortium name="EnsemblPlants"/>
        </authorList>
    </citation>
    <scope>IDENTIFICATION</scope>
</reference>
<dbReference type="Gramene" id="OGLUM02G08540.1">
    <property type="protein sequence ID" value="OGLUM02G08540.1"/>
    <property type="gene ID" value="OGLUM02G08540"/>
</dbReference>
<feature type="chain" id="PRO_5002351721" evidence="1">
    <location>
        <begin position="29"/>
        <end position="76"/>
    </location>
</feature>
<evidence type="ECO:0000313" key="2">
    <source>
        <dbReference type="EnsemblPlants" id="OGLUM02G08540.1"/>
    </source>
</evidence>
<dbReference type="Proteomes" id="UP000026961">
    <property type="component" value="Chromosome 2"/>
</dbReference>
<organism evidence="2">
    <name type="scientific">Oryza glumipatula</name>
    <dbReference type="NCBI Taxonomy" id="40148"/>
    <lineage>
        <taxon>Eukaryota</taxon>
        <taxon>Viridiplantae</taxon>
        <taxon>Streptophyta</taxon>
        <taxon>Embryophyta</taxon>
        <taxon>Tracheophyta</taxon>
        <taxon>Spermatophyta</taxon>
        <taxon>Magnoliopsida</taxon>
        <taxon>Liliopsida</taxon>
        <taxon>Poales</taxon>
        <taxon>Poaceae</taxon>
        <taxon>BOP clade</taxon>
        <taxon>Oryzoideae</taxon>
        <taxon>Oryzeae</taxon>
        <taxon>Oryzinae</taxon>
        <taxon>Oryza</taxon>
    </lineage>
</organism>